<sequence>MKIKTRIFLIFIITLLFIVVYYTRSEFYGDPITKYLATSRINNYISNQYPGKHLEIDSVNFEFKSKLYVANIYSQGNEDIGFQIGIKKGGRKIFFDQYIDKYAKDHELSERFANSLRTSITEVLSEKIPQLSEVTVVIYIEKDKYPIDTEYSSQVDEPYSVILNFEGEQIFKHEFVELCYTAKETLKEKGFTIDEYIFDYREHNSKDKGGLGYSLELRKDQLAYSKQEMLLIENLNVYGDEEIQRQYNN</sequence>
<evidence type="ECO:0000313" key="4">
    <source>
        <dbReference type="EMBL" id="MBB6216564.1"/>
    </source>
</evidence>
<evidence type="ECO:0000259" key="3">
    <source>
        <dbReference type="Pfam" id="PF25425"/>
    </source>
</evidence>
<feature type="domain" description="YfjL-like N-terminal" evidence="3">
    <location>
        <begin position="5"/>
        <end position="83"/>
    </location>
</feature>
<name>A0A841KS46_9FIRM</name>
<feature type="domain" description="YfjL-like C-terminal" evidence="2">
    <location>
        <begin position="117"/>
        <end position="223"/>
    </location>
</feature>
<evidence type="ECO:0000313" key="5">
    <source>
        <dbReference type="Proteomes" id="UP000579281"/>
    </source>
</evidence>
<dbReference type="InterPro" id="IPR056905">
    <property type="entry name" value="YfjL_C"/>
</dbReference>
<reference evidence="4 5" key="1">
    <citation type="submission" date="2020-08" db="EMBL/GenBank/DDBJ databases">
        <title>Genomic Encyclopedia of Type Strains, Phase IV (KMG-IV): sequencing the most valuable type-strain genomes for metagenomic binning, comparative biology and taxonomic classification.</title>
        <authorList>
            <person name="Goeker M."/>
        </authorList>
    </citation>
    <scope>NUCLEOTIDE SEQUENCE [LARGE SCALE GENOMIC DNA]</scope>
    <source>
        <strain evidence="4 5">DSM 103526</strain>
    </source>
</reference>
<dbReference type="InterPro" id="IPR057359">
    <property type="entry name" value="YfjL_N"/>
</dbReference>
<keyword evidence="5" id="KW-1185">Reference proteome</keyword>
<keyword evidence="1" id="KW-0812">Transmembrane</keyword>
<protein>
    <submittedName>
        <fullName evidence="4">Uncharacterized protein</fullName>
    </submittedName>
</protein>
<dbReference type="AlphaFoldDB" id="A0A841KS46"/>
<evidence type="ECO:0000259" key="2">
    <source>
        <dbReference type="Pfam" id="PF24911"/>
    </source>
</evidence>
<dbReference type="EMBL" id="JACHEN010000015">
    <property type="protein sequence ID" value="MBB6216564.1"/>
    <property type="molecule type" value="Genomic_DNA"/>
</dbReference>
<dbReference type="Proteomes" id="UP000579281">
    <property type="component" value="Unassembled WGS sequence"/>
</dbReference>
<dbReference type="RefSeq" id="WP_184311091.1">
    <property type="nucleotide sequence ID" value="NZ_JACHEN010000015.1"/>
</dbReference>
<dbReference type="Pfam" id="PF24911">
    <property type="entry name" value="YfjL_C"/>
    <property type="match status" value="1"/>
</dbReference>
<keyword evidence="1" id="KW-1133">Transmembrane helix</keyword>
<keyword evidence="1" id="KW-0472">Membrane</keyword>
<accession>A0A841KS46</accession>
<gene>
    <name evidence="4" type="ORF">HNQ80_002666</name>
</gene>
<evidence type="ECO:0000256" key="1">
    <source>
        <dbReference type="SAM" id="Phobius"/>
    </source>
</evidence>
<proteinExistence type="predicted"/>
<comment type="caution">
    <text evidence="4">The sequence shown here is derived from an EMBL/GenBank/DDBJ whole genome shotgun (WGS) entry which is preliminary data.</text>
</comment>
<organism evidence="4 5">
    <name type="scientific">Anaerosolibacter carboniphilus</name>
    <dbReference type="NCBI Taxonomy" id="1417629"/>
    <lineage>
        <taxon>Bacteria</taxon>
        <taxon>Bacillati</taxon>
        <taxon>Bacillota</taxon>
        <taxon>Clostridia</taxon>
        <taxon>Peptostreptococcales</taxon>
        <taxon>Thermotaleaceae</taxon>
        <taxon>Anaerosolibacter</taxon>
    </lineage>
</organism>
<dbReference type="Pfam" id="PF25425">
    <property type="entry name" value="YfjL_N"/>
    <property type="match status" value="1"/>
</dbReference>
<feature type="transmembrane region" description="Helical" evidence="1">
    <location>
        <begin position="7"/>
        <end position="24"/>
    </location>
</feature>